<sequence>MHRNFVLADLFGTRSPRAAIVENLPEKGSSHQPQQQQQHQCTNTPTTKTTPTKFWGHCLPDGFNASLLLRPYSSTLTGGFAFEQLIRHLFGANQPTIIVTVTAIVIGLLIELRNCLASMTTPGDPSATGPDRPCGITALLPIGMSCRGRAEAFARSLQSRLRNLGSQGGDDEEDDGLTASEQQQQQQHSENTWLSGHADEQPVVTSLQPLRMVANEADSFFDFGLEVESPNSPVEECEYTRLIETATATPTGAPSTSASAVDPSAQAPESGYVCSSPCSTPQGSAASSNSSSTDCQFYDPDSSDPEQRSIGGAEFYDCPIVPPVAPFPSIPYLRSVGVGRRHDPPASATVADSPGKLDQTTGSETRADGFVPVAATSPNNPFRTAATSHGTANGHIPGYTAASAVDSDSCSESLPPSQSTESNHSTFTGMSSNSNSTLQDVTMEPLEEEEQTVRATAGMDVADGAYHSPQRMGNGHAIMPIINPDTEIELMSHPGYGLKYDEDDTQQGAGGGGEEGDETRPPCAVIQMEEVEKILKDCTTTERQSEECEGVRGNDRSYRGFRGDDATEDEDGRRNDRKSAMSSGDEDEEESKPQRIRRCSSLKTGKTPPGTPGRKKIVRFADVLGLDLTDVRTFMDEVPKVPQSAFEDLTILQATEPPVPELSLGPKADRVLVPLFQQPGALPCFLDRVREKQINLENAAVTDPITLTITGTVRVRNLDFHKSVYVRYTLDNWRSYADLQAVYAENSCDGFSDKFSFTLHGNSVQVGQRIEMAVRFHCRGEQFWDNNYDTNYVFQCLPITQPTPMISSRQGAVPSASPHVPEASWCSSFY</sequence>
<dbReference type="PANTHER" id="PTHR12307">
    <property type="entry name" value="PROTEIN PHOSPHATASE 1 REGULATORY SUBUNIT"/>
    <property type="match status" value="1"/>
</dbReference>
<evidence type="ECO:0000256" key="1">
    <source>
        <dbReference type="SAM" id="MobiDB-lite"/>
    </source>
</evidence>
<feature type="region of interest" description="Disordered" evidence="1">
    <location>
        <begin position="499"/>
        <end position="521"/>
    </location>
</feature>
<dbReference type="EnsemblMetazoa" id="ENSAATROPT007700">
    <property type="protein sequence ID" value="ENSAATROPP006909"/>
    <property type="gene ID" value="ENSAATROPG006273"/>
</dbReference>
<dbReference type="GO" id="GO:0008157">
    <property type="term" value="F:protein phosphatase 1 binding"/>
    <property type="evidence" value="ECO:0007669"/>
    <property type="project" value="TreeGrafter"/>
</dbReference>
<feature type="region of interest" description="Disordered" evidence="1">
    <location>
        <begin position="537"/>
        <end position="616"/>
    </location>
</feature>
<feature type="compositionally biased region" description="Basic and acidic residues" evidence="1">
    <location>
        <begin position="537"/>
        <end position="579"/>
    </location>
</feature>
<dbReference type="GO" id="GO:0005979">
    <property type="term" value="P:regulation of glycogen biosynthetic process"/>
    <property type="evidence" value="ECO:0007669"/>
    <property type="project" value="TreeGrafter"/>
</dbReference>
<feature type="region of interest" description="Disordered" evidence="1">
    <location>
        <begin position="341"/>
        <end position="384"/>
    </location>
</feature>
<dbReference type="GO" id="GO:2001069">
    <property type="term" value="F:glycogen binding"/>
    <property type="evidence" value="ECO:0007669"/>
    <property type="project" value="TreeGrafter"/>
</dbReference>
<reference evidence="3" key="1">
    <citation type="submission" date="2024-04" db="UniProtKB">
        <authorList>
            <consortium name="EnsemblMetazoa"/>
        </authorList>
    </citation>
    <scope>IDENTIFICATION</scope>
    <source>
        <strain evidence="3">EBRO</strain>
    </source>
</reference>
<dbReference type="PANTHER" id="PTHR12307:SF36">
    <property type="entry name" value="GLYCOGEN-BINDING SUBUNIT 76A"/>
    <property type="match status" value="1"/>
</dbReference>
<feature type="compositionally biased region" description="Low complexity" evidence="1">
    <location>
        <begin position="31"/>
        <end position="48"/>
    </location>
</feature>
<dbReference type="InterPro" id="IPR005036">
    <property type="entry name" value="CBM21_dom"/>
</dbReference>
<dbReference type="InterPro" id="IPR050782">
    <property type="entry name" value="PP1_regulatory_subunit_3"/>
</dbReference>
<organism evidence="3 4">
    <name type="scientific">Anopheles atroparvus</name>
    <name type="common">European mosquito</name>
    <dbReference type="NCBI Taxonomy" id="41427"/>
    <lineage>
        <taxon>Eukaryota</taxon>
        <taxon>Metazoa</taxon>
        <taxon>Ecdysozoa</taxon>
        <taxon>Arthropoda</taxon>
        <taxon>Hexapoda</taxon>
        <taxon>Insecta</taxon>
        <taxon>Pterygota</taxon>
        <taxon>Neoptera</taxon>
        <taxon>Endopterygota</taxon>
        <taxon>Diptera</taxon>
        <taxon>Nematocera</taxon>
        <taxon>Culicoidea</taxon>
        <taxon>Culicidae</taxon>
        <taxon>Anophelinae</taxon>
        <taxon>Anopheles</taxon>
    </lineage>
</organism>
<name>A0AAG5D7T1_ANOAO</name>
<dbReference type="Gene3D" id="2.60.40.2440">
    <property type="entry name" value="Carbohydrate binding type-21 domain"/>
    <property type="match status" value="1"/>
</dbReference>
<protein>
    <recommendedName>
        <fullName evidence="2">CBM21 domain-containing protein</fullName>
    </recommendedName>
</protein>
<dbReference type="AlphaFoldDB" id="A0AAG5D7T1"/>
<feature type="region of interest" description="Disordered" evidence="1">
    <location>
        <begin position="26"/>
        <end position="48"/>
    </location>
</feature>
<evidence type="ECO:0000313" key="4">
    <source>
        <dbReference type="Proteomes" id="UP000075880"/>
    </source>
</evidence>
<feature type="compositionally biased region" description="Polar residues" evidence="1">
    <location>
        <begin position="406"/>
        <end position="440"/>
    </location>
</feature>
<dbReference type="Proteomes" id="UP000075880">
    <property type="component" value="Unassembled WGS sequence"/>
</dbReference>
<dbReference type="Pfam" id="PF03370">
    <property type="entry name" value="CBM_21"/>
    <property type="match status" value="1"/>
</dbReference>
<evidence type="ECO:0000259" key="2">
    <source>
        <dbReference type="PROSITE" id="PS51159"/>
    </source>
</evidence>
<accession>A0AAG5D7T1</accession>
<keyword evidence="4" id="KW-1185">Reference proteome</keyword>
<proteinExistence type="predicted"/>
<feature type="region of interest" description="Disordered" evidence="1">
    <location>
        <begin position="163"/>
        <end position="194"/>
    </location>
</feature>
<dbReference type="InterPro" id="IPR038175">
    <property type="entry name" value="CBM21_dom_sf"/>
</dbReference>
<dbReference type="PROSITE" id="PS51159">
    <property type="entry name" value="CBM21"/>
    <property type="match status" value="1"/>
</dbReference>
<feature type="region of interest" description="Disordered" evidence="1">
    <location>
        <begin position="249"/>
        <end position="311"/>
    </location>
</feature>
<feature type="region of interest" description="Disordered" evidence="1">
    <location>
        <begin position="406"/>
        <end position="451"/>
    </location>
</feature>
<evidence type="ECO:0000313" key="3">
    <source>
        <dbReference type="EnsemblMetazoa" id="ENSAATROPP006909"/>
    </source>
</evidence>
<feature type="compositionally biased region" description="Low complexity" evidence="1">
    <location>
        <begin position="249"/>
        <end position="260"/>
    </location>
</feature>
<feature type="domain" description="CBM21" evidence="2">
    <location>
        <begin position="688"/>
        <end position="795"/>
    </location>
</feature>
<dbReference type="GO" id="GO:0000164">
    <property type="term" value="C:protein phosphatase type 1 complex"/>
    <property type="evidence" value="ECO:0007669"/>
    <property type="project" value="TreeGrafter"/>
</dbReference>